<keyword evidence="2" id="KW-1185">Reference proteome</keyword>
<dbReference type="OrthoDB" id="5563539at2759"/>
<dbReference type="GO" id="GO:0005773">
    <property type="term" value="C:vacuole"/>
    <property type="evidence" value="ECO:0007669"/>
    <property type="project" value="GOC"/>
</dbReference>
<protein>
    <recommendedName>
        <fullName evidence="3">YOR062C-like protein</fullName>
    </recommendedName>
</protein>
<dbReference type="PANTHER" id="PTHR28051">
    <property type="entry name" value="PROTEIN MTL1-RELATED"/>
    <property type="match status" value="1"/>
</dbReference>
<dbReference type="PANTHER" id="PTHR28051:SF1">
    <property type="entry name" value="PROTEIN MTL1-RELATED"/>
    <property type="match status" value="1"/>
</dbReference>
<sequence length="268" mass="31795">MTSLDDSVLTKKNIALLDNATNYIRPAIDYFHFKFKYDSLDVSTTWRLLLKMRKHKLLRLPSCSSENEFDYSIYMARLYHCIWRRWSIKHFNLDEYKIDPLSINWNKEIDVTVLYGPDLVGIHERAQPTPTDFPMGNIKEQGKQLLDVRKEGSGSSLLKKGSVFYSKGKWLSQRSISFDDTVRRRDIDKRGRFRESCVLINDVEQFQNYSIVWDESRHRYRRQALPDTYDYEHLYPNGDETPRNTPHDSIIIHQNLHSITEGSYIYIK</sequence>
<name>A0A6C1DZA0_SACPS</name>
<evidence type="ECO:0008006" key="3">
    <source>
        <dbReference type="Google" id="ProtNLM"/>
    </source>
</evidence>
<accession>A0A6C1DZA0</accession>
<evidence type="ECO:0000313" key="1">
    <source>
        <dbReference type="EMBL" id="QID82406.1"/>
    </source>
</evidence>
<dbReference type="AlphaFoldDB" id="A0A6C1DZA0"/>
<dbReference type="EMBL" id="CP048996">
    <property type="protein sequence ID" value="QID82406.1"/>
    <property type="molecule type" value="Genomic_DNA"/>
</dbReference>
<evidence type="ECO:0000313" key="2">
    <source>
        <dbReference type="Proteomes" id="UP000501346"/>
    </source>
</evidence>
<gene>
    <name evidence="1" type="ORF">GRS66_004827</name>
</gene>
<dbReference type="GO" id="GO:0007039">
    <property type="term" value="P:protein catabolic process in the vacuole"/>
    <property type="evidence" value="ECO:0007669"/>
    <property type="project" value="TreeGrafter"/>
</dbReference>
<dbReference type="Proteomes" id="UP000501346">
    <property type="component" value="Chromosome ScXV-ScXI"/>
</dbReference>
<reference evidence="1 2" key="1">
    <citation type="journal article" date="2019" name="BMC Genomics">
        <title>Chromosome level assembly and comparative genome analysis confirm lager-brewing yeasts originated from a single hybridization.</title>
        <authorList>
            <person name="Salazar A.N."/>
            <person name="Gorter de Vries A.R."/>
            <person name="van den Broek M."/>
            <person name="Brouwers N."/>
            <person name="de la Torre Cortes P."/>
            <person name="Kuijpers N.G.A."/>
            <person name="Daran J.G."/>
            <person name="Abeel T."/>
        </authorList>
    </citation>
    <scope>NUCLEOTIDE SEQUENCE [LARGE SCALE GENOMIC DNA]</scope>
    <source>
        <strain evidence="1 2">CBS 1483</strain>
    </source>
</reference>
<proteinExistence type="predicted"/>
<organism evidence="1 2">
    <name type="scientific">Saccharomyces pastorianus</name>
    <name type="common">Lager yeast</name>
    <name type="synonym">Saccharomyces cerevisiae x Saccharomyces eubayanus</name>
    <dbReference type="NCBI Taxonomy" id="27292"/>
    <lineage>
        <taxon>Eukaryota</taxon>
        <taxon>Fungi</taxon>
        <taxon>Dikarya</taxon>
        <taxon>Ascomycota</taxon>
        <taxon>Saccharomycotina</taxon>
        <taxon>Saccharomycetes</taxon>
        <taxon>Saccharomycetales</taxon>
        <taxon>Saccharomycetaceae</taxon>
        <taxon>Saccharomyces</taxon>
    </lineage>
</organism>
<dbReference type="GO" id="GO:0042149">
    <property type="term" value="P:cellular response to glucose starvation"/>
    <property type="evidence" value="ECO:0007669"/>
    <property type="project" value="TreeGrafter"/>
</dbReference>
<dbReference type="InterPro" id="IPR052292">
    <property type="entry name" value="Glucose_repression_reg"/>
</dbReference>